<dbReference type="Gene3D" id="2.40.150.20">
    <property type="entry name" value="Ribosomal protein L14"/>
    <property type="match status" value="2"/>
</dbReference>
<dbReference type="InterPro" id="IPR000218">
    <property type="entry name" value="Ribosomal_uL14"/>
</dbReference>
<dbReference type="Proteomes" id="UP000078542">
    <property type="component" value="Unassembled WGS sequence"/>
</dbReference>
<dbReference type="STRING" id="456900.A0A151IQ81"/>
<dbReference type="PANTHER" id="PTHR21037">
    <property type="entry name" value="39S RIBOSOMAL PROTEIN L14, MITOCHONDRIAL"/>
    <property type="match status" value="1"/>
</dbReference>
<dbReference type="AlphaFoldDB" id="A0A151IQ81"/>
<evidence type="ECO:0000256" key="7">
    <source>
        <dbReference type="ARBA" id="ARBA00040118"/>
    </source>
</evidence>
<evidence type="ECO:0000256" key="4">
    <source>
        <dbReference type="ARBA" id="ARBA00022980"/>
    </source>
</evidence>
<comment type="subcellular location">
    <subcellularLocation>
        <location evidence="1">Mitochondrion</location>
    </subcellularLocation>
</comment>
<evidence type="ECO:0000256" key="6">
    <source>
        <dbReference type="ARBA" id="ARBA00023274"/>
    </source>
</evidence>
<dbReference type="SMART" id="SM01374">
    <property type="entry name" value="Ribosomal_L14"/>
    <property type="match status" value="1"/>
</dbReference>
<name>A0A151IQ81_9HYME</name>
<dbReference type="GO" id="GO:0003735">
    <property type="term" value="F:structural constituent of ribosome"/>
    <property type="evidence" value="ECO:0007669"/>
    <property type="project" value="InterPro"/>
</dbReference>
<dbReference type="EMBL" id="KQ976782">
    <property type="protein sequence ID" value="KYN08311.1"/>
    <property type="molecule type" value="Genomic_DNA"/>
</dbReference>
<keyword evidence="3" id="KW-0809">Transit peptide</keyword>
<keyword evidence="6" id="KW-0687">Ribonucleoprotein</keyword>
<evidence type="ECO:0000256" key="8">
    <source>
        <dbReference type="ARBA" id="ARBA00042938"/>
    </source>
</evidence>
<keyword evidence="5" id="KW-0496">Mitochondrion</keyword>
<organism evidence="9 10">
    <name type="scientific">Cyphomyrmex costatus</name>
    <dbReference type="NCBI Taxonomy" id="456900"/>
    <lineage>
        <taxon>Eukaryota</taxon>
        <taxon>Metazoa</taxon>
        <taxon>Ecdysozoa</taxon>
        <taxon>Arthropoda</taxon>
        <taxon>Hexapoda</taxon>
        <taxon>Insecta</taxon>
        <taxon>Pterygota</taxon>
        <taxon>Neoptera</taxon>
        <taxon>Endopterygota</taxon>
        <taxon>Hymenoptera</taxon>
        <taxon>Apocrita</taxon>
        <taxon>Aculeata</taxon>
        <taxon>Formicoidea</taxon>
        <taxon>Formicidae</taxon>
        <taxon>Myrmicinae</taxon>
        <taxon>Cyphomyrmex</taxon>
    </lineage>
</organism>
<dbReference type="GO" id="GO:1990904">
    <property type="term" value="C:ribonucleoprotein complex"/>
    <property type="evidence" value="ECO:0007669"/>
    <property type="project" value="UniProtKB-KW"/>
</dbReference>
<keyword evidence="10" id="KW-1185">Reference proteome</keyword>
<dbReference type="CDD" id="cd00337">
    <property type="entry name" value="Ribosomal_uL14"/>
    <property type="match status" value="1"/>
</dbReference>
<sequence length="176" mass="19860">MLSPFAMFNVGSRNISTTTSIGQIIKLSRLRVVDNSEIGRQAMMEGRPPRCIHVYNKLGVGYIGETINERLHKIYYYFIELNLSKYCCTNYLGDRILVAIKGEKKKGILVGLKQQQAPKVPKFDSNNLVLIDDNGTPLGTRIQVPIPHILRTKLKEKTYSKGADYTKLLAIASRFV</sequence>
<comment type="similarity">
    <text evidence="2">Belongs to the universal ribosomal protein uL14 family.</text>
</comment>
<protein>
    <recommendedName>
        <fullName evidence="7">Large ribosomal subunit protein uL14m</fullName>
    </recommendedName>
    <alternativeName>
        <fullName evidence="8">39S ribosomal protein L14, mitochondrial</fullName>
    </alternativeName>
</protein>
<evidence type="ECO:0000256" key="2">
    <source>
        <dbReference type="ARBA" id="ARBA00010745"/>
    </source>
</evidence>
<accession>A0A151IQ81</accession>
<evidence type="ECO:0000256" key="1">
    <source>
        <dbReference type="ARBA" id="ARBA00004173"/>
    </source>
</evidence>
<gene>
    <name evidence="9" type="ORF">ALC62_00694</name>
</gene>
<evidence type="ECO:0000256" key="5">
    <source>
        <dbReference type="ARBA" id="ARBA00023128"/>
    </source>
</evidence>
<dbReference type="HAMAP" id="MF_01367">
    <property type="entry name" value="Ribosomal_uL14"/>
    <property type="match status" value="1"/>
</dbReference>
<dbReference type="GO" id="GO:0006412">
    <property type="term" value="P:translation"/>
    <property type="evidence" value="ECO:0007669"/>
    <property type="project" value="InterPro"/>
</dbReference>
<evidence type="ECO:0000256" key="3">
    <source>
        <dbReference type="ARBA" id="ARBA00022946"/>
    </source>
</evidence>
<dbReference type="Pfam" id="PF00238">
    <property type="entry name" value="Ribosomal_L14"/>
    <property type="match status" value="1"/>
</dbReference>
<dbReference type="GO" id="GO:0005739">
    <property type="term" value="C:mitochondrion"/>
    <property type="evidence" value="ECO:0007669"/>
    <property type="project" value="UniProtKB-SubCell"/>
</dbReference>
<evidence type="ECO:0000313" key="9">
    <source>
        <dbReference type="EMBL" id="KYN08311.1"/>
    </source>
</evidence>
<reference evidence="9 10" key="1">
    <citation type="submission" date="2016-03" db="EMBL/GenBank/DDBJ databases">
        <title>Cyphomyrmex costatus WGS genome.</title>
        <authorList>
            <person name="Nygaard S."/>
            <person name="Hu H."/>
            <person name="Boomsma J."/>
            <person name="Zhang G."/>
        </authorList>
    </citation>
    <scope>NUCLEOTIDE SEQUENCE [LARGE SCALE GENOMIC DNA]</scope>
    <source>
        <strain evidence="9">MS0001</strain>
        <tissue evidence="9">Whole body</tissue>
    </source>
</reference>
<dbReference type="InterPro" id="IPR036853">
    <property type="entry name" value="Ribosomal_uL14_sf"/>
</dbReference>
<dbReference type="SUPFAM" id="SSF50193">
    <property type="entry name" value="Ribosomal protein L14"/>
    <property type="match status" value="1"/>
</dbReference>
<dbReference type="GO" id="GO:0005840">
    <property type="term" value="C:ribosome"/>
    <property type="evidence" value="ECO:0007669"/>
    <property type="project" value="UniProtKB-KW"/>
</dbReference>
<evidence type="ECO:0000313" key="10">
    <source>
        <dbReference type="Proteomes" id="UP000078542"/>
    </source>
</evidence>
<proteinExistence type="inferred from homology"/>
<keyword evidence="4 9" id="KW-0689">Ribosomal protein</keyword>
<dbReference type="PANTHER" id="PTHR21037:SF3">
    <property type="entry name" value="LARGE RIBOSOMAL SUBUNIT PROTEIN UL14M"/>
    <property type="match status" value="1"/>
</dbReference>